<evidence type="ECO:0000256" key="5">
    <source>
        <dbReference type="ARBA" id="ARBA00023128"/>
    </source>
</evidence>
<dbReference type="OMA" id="EHARQMP"/>
<gene>
    <name evidence="8" type="ORF">PIIN_11685</name>
</gene>
<name>G4TDZ1_SERID</name>
<dbReference type="GO" id="GO:0005762">
    <property type="term" value="C:mitochondrial large ribosomal subunit"/>
    <property type="evidence" value="ECO:0007669"/>
    <property type="project" value="InterPro"/>
</dbReference>
<dbReference type="GO" id="GO:0003735">
    <property type="term" value="F:structural constituent of ribosome"/>
    <property type="evidence" value="ECO:0007669"/>
    <property type="project" value="InterPro"/>
</dbReference>
<evidence type="ECO:0000313" key="8">
    <source>
        <dbReference type="EMBL" id="CCA69518.1"/>
    </source>
</evidence>
<dbReference type="Proteomes" id="UP000007148">
    <property type="component" value="Unassembled WGS sequence"/>
</dbReference>
<protein>
    <submittedName>
        <fullName evidence="8">Uncharacterized protein</fullName>
    </submittedName>
</protein>
<dbReference type="eggNOG" id="ENOG502SFIN">
    <property type="taxonomic scope" value="Eukaryota"/>
</dbReference>
<keyword evidence="6" id="KW-0687">Ribonucleoprotein</keyword>
<keyword evidence="4" id="KW-0689">Ribosomal protein</keyword>
<evidence type="ECO:0000256" key="7">
    <source>
        <dbReference type="SAM" id="MobiDB-lite"/>
    </source>
</evidence>
<evidence type="ECO:0000256" key="6">
    <source>
        <dbReference type="ARBA" id="ARBA00023274"/>
    </source>
</evidence>
<dbReference type="PANTHER" id="PTHR21338:SF0">
    <property type="entry name" value="LARGE RIBOSOMAL SUBUNIT PROTEIN ML41"/>
    <property type="match status" value="1"/>
</dbReference>
<evidence type="ECO:0000256" key="3">
    <source>
        <dbReference type="ARBA" id="ARBA00022946"/>
    </source>
</evidence>
<evidence type="ECO:0000313" key="9">
    <source>
        <dbReference type="Proteomes" id="UP000007148"/>
    </source>
</evidence>
<comment type="similarity">
    <text evidence="2">Belongs to the mitochondrion-specific ribosomal protein mL41 family.</text>
</comment>
<dbReference type="InParanoid" id="G4TDZ1"/>
<keyword evidence="5" id="KW-0496">Mitochondrion</keyword>
<dbReference type="Pfam" id="PF09809">
    <property type="entry name" value="MRP-L27"/>
    <property type="match status" value="1"/>
</dbReference>
<sequence>MGNKDYYKGNRQGSLPGGPITGPPGRYTRRGKYILDDRKVRVFVCPPPQVLNESKLRAFVTREAVLSEQQERKDLGAWKALKGKNYLRLLGPELREEAREHARQMPPIPEP</sequence>
<evidence type="ECO:0000256" key="2">
    <source>
        <dbReference type="ARBA" id="ARBA00010152"/>
    </source>
</evidence>
<dbReference type="OrthoDB" id="408933at2759"/>
<proteinExistence type="inferred from homology"/>
<dbReference type="GO" id="GO:0006412">
    <property type="term" value="P:translation"/>
    <property type="evidence" value="ECO:0007669"/>
    <property type="project" value="TreeGrafter"/>
</dbReference>
<dbReference type="PANTHER" id="PTHR21338">
    <property type="entry name" value="MITOCHONDRIAL RIBOSOMAL PROTEIN L41"/>
    <property type="match status" value="1"/>
</dbReference>
<keyword evidence="3" id="KW-0809">Transit peptide</keyword>
<keyword evidence="9" id="KW-1185">Reference proteome</keyword>
<dbReference type="EMBL" id="CAFZ01000057">
    <property type="protein sequence ID" value="CCA69518.1"/>
    <property type="molecule type" value="Genomic_DNA"/>
</dbReference>
<accession>G4TDZ1</accession>
<dbReference type="InterPro" id="IPR019189">
    <property type="entry name" value="Ribosomal_mL41"/>
</dbReference>
<comment type="subcellular location">
    <subcellularLocation>
        <location evidence="1">Mitochondrion</location>
    </subcellularLocation>
</comment>
<reference evidence="8 9" key="1">
    <citation type="journal article" date="2011" name="PLoS Pathog.">
        <title>Endophytic Life Strategies Decoded by Genome and Transcriptome Analyses of the Mutualistic Root Symbiont Piriformospora indica.</title>
        <authorList>
            <person name="Zuccaro A."/>
            <person name="Lahrmann U."/>
            <person name="Guldener U."/>
            <person name="Langen G."/>
            <person name="Pfiffi S."/>
            <person name="Biedenkopf D."/>
            <person name="Wong P."/>
            <person name="Samans B."/>
            <person name="Grimm C."/>
            <person name="Basiewicz M."/>
            <person name="Murat C."/>
            <person name="Martin F."/>
            <person name="Kogel K.H."/>
        </authorList>
    </citation>
    <scope>NUCLEOTIDE SEQUENCE [LARGE SCALE GENOMIC DNA]</scope>
    <source>
        <strain evidence="8 9">DSM 11827</strain>
    </source>
</reference>
<organism evidence="8 9">
    <name type="scientific">Serendipita indica (strain DSM 11827)</name>
    <name type="common">Root endophyte fungus</name>
    <name type="synonym">Piriformospora indica</name>
    <dbReference type="NCBI Taxonomy" id="1109443"/>
    <lineage>
        <taxon>Eukaryota</taxon>
        <taxon>Fungi</taxon>
        <taxon>Dikarya</taxon>
        <taxon>Basidiomycota</taxon>
        <taxon>Agaricomycotina</taxon>
        <taxon>Agaricomycetes</taxon>
        <taxon>Sebacinales</taxon>
        <taxon>Serendipitaceae</taxon>
        <taxon>Serendipita</taxon>
    </lineage>
</organism>
<evidence type="ECO:0000256" key="1">
    <source>
        <dbReference type="ARBA" id="ARBA00004173"/>
    </source>
</evidence>
<dbReference type="HOGENOM" id="CLU_129079_0_0_1"/>
<comment type="caution">
    <text evidence="8">The sequence shown here is derived from an EMBL/GenBank/DDBJ whole genome shotgun (WGS) entry which is preliminary data.</text>
</comment>
<feature type="region of interest" description="Disordered" evidence="7">
    <location>
        <begin position="1"/>
        <end position="29"/>
    </location>
</feature>
<evidence type="ECO:0000256" key="4">
    <source>
        <dbReference type="ARBA" id="ARBA00022980"/>
    </source>
</evidence>
<dbReference type="AlphaFoldDB" id="G4TDZ1"/>